<feature type="compositionally biased region" description="Low complexity" evidence="1">
    <location>
        <begin position="51"/>
        <end position="61"/>
    </location>
</feature>
<feature type="compositionally biased region" description="Basic residues" evidence="1">
    <location>
        <begin position="23"/>
        <end position="33"/>
    </location>
</feature>
<evidence type="ECO:0000256" key="1">
    <source>
        <dbReference type="SAM" id="MobiDB-lite"/>
    </source>
</evidence>
<keyword evidence="3" id="KW-1185">Reference proteome</keyword>
<gene>
    <name evidence="2" type="ORF">LPJ64_001157</name>
</gene>
<feature type="non-terminal residue" evidence="2">
    <location>
        <position position="1"/>
    </location>
</feature>
<dbReference type="Proteomes" id="UP001145021">
    <property type="component" value="Unassembled WGS sequence"/>
</dbReference>
<proteinExistence type="predicted"/>
<name>A0A9W8CKW5_9FUNG</name>
<dbReference type="EMBL" id="JANBOH010000028">
    <property type="protein sequence ID" value="KAJ1647494.1"/>
    <property type="molecule type" value="Genomic_DNA"/>
</dbReference>
<accession>A0A9W8CKW5</accession>
<comment type="caution">
    <text evidence="2">The sequence shown here is derived from an EMBL/GenBank/DDBJ whole genome shotgun (WGS) entry which is preliminary data.</text>
</comment>
<reference evidence="2" key="1">
    <citation type="submission" date="2022-07" db="EMBL/GenBank/DDBJ databases">
        <title>Phylogenomic reconstructions and comparative analyses of Kickxellomycotina fungi.</title>
        <authorList>
            <person name="Reynolds N.K."/>
            <person name="Stajich J.E."/>
            <person name="Barry K."/>
            <person name="Grigoriev I.V."/>
            <person name="Crous P."/>
            <person name="Smith M.E."/>
        </authorList>
    </citation>
    <scope>NUCLEOTIDE SEQUENCE</scope>
    <source>
        <strain evidence="2">NBRC 105413</strain>
    </source>
</reference>
<protein>
    <submittedName>
        <fullName evidence="2">Uncharacterized protein</fullName>
    </submittedName>
</protein>
<evidence type="ECO:0000313" key="3">
    <source>
        <dbReference type="Proteomes" id="UP001145021"/>
    </source>
</evidence>
<sequence>AVSITVQKETDEHKQHKSEFCKKKNRGKGKGKGKQKDSATADGVDSTSDMPASSSATSGASKKPKKKWPVKPKYLDDIYVHDLDQEYLNATKGQMVFIDPGRHDRLFCGHEDTSPDKPMLYHYTLPCENKEQCKQQHQWIIYKAKKNWSSGDFIFTLEETLVLCPTKTVLPTNVDVTIRV</sequence>
<dbReference type="AlphaFoldDB" id="A0A9W8CKW5"/>
<feature type="compositionally biased region" description="Basic and acidic residues" evidence="1">
    <location>
        <begin position="8"/>
        <end position="22"/>
    </location>
</feature>
<organism evidence="2 3">
    <name type="scientific">Coemansia asiatica</name>
    <dbReference type="NCBI Taxonomy" id="1052880"/>
    <lineage>
        <taxon>Eukaryota</taxon>
        <taxon>Fungi</taxon>
        <taxon>Fungi incertae sedis</taxon>
        <taxon>Zoopagomycota</taxon>
        <taxon>Kickxellomycotina</taxon>
        <taxon>Kickxellomycetes</taxon>
        <taxon>Kickxellales</taxon>
        <taxon>Kickxellaceae</taxon>
        <taxon>Coemansia</taxon>
    </lineage>
</organism>
<evidence type="ECO:0000313" key="2">
    <source>
        <dbReference type="EMBL" id="KAJ1647494.1"/>
    </source>
</evidence>
<feature type="region of interest" description="Disordered" evidence="1">
    <location>
        <begin position="1"/>
        <end position="68"/>
    </location>
</feature>